<feature type="compositionally biased region" description="Low complexity" evidence="1">
    <location>
        <begin position="11"/>
        <end position="20"/>
    </location>
</feature>
<feature type="compositionally biased region" description="Polar residues" evidence="1">
    <location>
        <begin position="262"/>
        <end position="271"/>
    </location>
</feature>
<organism evidence="2 3">
    <name type="scientific">Larimichthys crocea</name>
    <name type="common">Large yellow croaker</name>
    <name type="synonym">Pseudosciaena crocea</name>
    <dbReference type="NCBI Taxonomy" id="215358"/>
    <lineage>
        <taxon>Eukaryota</taxon>
        <taxon>Metazoa</taxon>
        <taxon>Chordata</taxon>
        <taxon>Craniata</taxon>
        <taxon>Vertebrata</taxon>
        <taxon>Euteleostomi</taxon>
        <taxon>Actinopterygii</taxon>
        <taxon>Neopterygii</taxon>
        <taxon>Teleostei</taxon>
        <taxon>Neoteleostei</taxon>
        <taxon>Acanthomorphata</taxon>
        <taxon>Eupercaria</taxon>
        <taxon>Sciaenidae</taxon>
        <taxon>Larimichthys</taxon>
    </lineage>
</organism>
<feature type="region of interest" description="Disordered" evidence="1">
    <location>
        <begin position="1"/>
        <end position="20"/>
    </location>
</feature>
<comment type="caution">
    <text evidence="2">The sequence shown here is derived from an EMBL/GenBank/DDBJ whole genome shotgun (WGS) entry which is preliminary data.</text>
</comment>
<name>A0A6G0HST0_LARCR</name>
<gene>
    <name evidence="2" type="ORF">D5F01_LYC19653</name>
</gene>
<dbReference type="Proteomes" id="UP000424527">
    <property type="component" value="Unassembled WGS sequence"/>
</dbReference>
<dbReference type="EMBL" id="REGW02000019">
    <property type="protein sequence ID" value="KAE8282254.1"/>
    <property type="molecule type" value="Genomic_DNA"/>
</dbReference>
<dbReference type="AlphaFoldDB" id="A0A6G0HST0"/>
<feature type="region of interest" description="Disordered" evidence="1">
    <location>
        <begin position="191"/>
        <end position="335"/>
    </location>
</feature>
<evidence type="ECO:0000313" key="3">
    <source>
        <dbReference type="Proteomes" id="UP000424527"/>
    </source>
</evidence>
<reference evidence="2 3" key="1">
    <citation type="submission" date="2019-07" db="EMBL/GenBank/DDBJ databases">
        <title>Chromosome genome assembly for large yellow croaker.</title>
        <authorList>
            <person name="Xiao S."/>
        </authorList>
    </citation>
    <scope>NUCLEOTIDE SEQUENCE [LARGE SCALE GENOMIC DNA]</scope>
    <source>
        <strain evidence="2">JMULYC20181020</strain>
        <tissue evidence="2">Muscle</tissue>
    </source>
</reference>
<protein>
    <submittedName>
        <fullName evidence="2">Uncharacterized protein</fullName>
    </submittedName>
</protein>
<sequence length="398" mass="43924">MQRRSLAPSSGGTDRTNTGTTTRYLQEVTQHKIQAGDVSQNWGSPARRNVDRQVKNTLLHLNGQNLRLAAKNGRNSKTPGLHLSATHGKEAVGQLTACSPTQEGTAQLDLLLKSPRPDLEREAENQAVRRPLKLAPLELPEEVREAQKQKLKFIQQKAGPASCKLDVTVNDPHTRRVKSCIRQRLEKAAVCPSASTEPLKAQQENRSSRPQLTRSNPVQQNGDKHLEDVVCRGTPAPLRNKPAPPLLSPLEKAGATRGAEASRQNLGTLQPETGRRRPRLRRAQCLEEDQCNSNTPTGGLSADKDKLAQGVQGKGQRTERAQRGRLHAAKDIKDPPGAFWEYRSIRKSHQEDCSQQSTRCTLNRQWADGGSNEHALDGVKPSASNWRLKGKKTLNHKA</sequence>
<feature type="compositionally biased region" description="Polar residues" evidence="1">
    <location>
        <begin position="202"/>
        <end position="221"/>
    </location>
</feature>
<proteinExistence type="predicted"/>
<accession>A0A6G0HST0</accession>
<keyword evidence="3" id="KW-1185">Reference proteome</keyword>
<evidence type="ECO:0000256" key="1">
    <source>
        <dbReference type="SAM" id="MobiDB-lite"/>
    </source>
</evidence>
<evidence type="ECO:0000313" key="2">
    <source>
        <dbReference type="EMBL" id="KAE8282254.1"/>
    </source>
</evidence>
<feature type="compositionally biased region" description="Basic and acidic residues" evidence="1">
    <location>
        <begin position="316"/>
        <end position="334"/>
    </location>
</feature>